<dbReference type="FunFam" id="2.10.25.10:FF:000871">
    <property type="entry name" value="Matrilin 3"/>
    <property type="match status" value="1"/>
</dbReference>
<dbReference type="SMART" id="SM00179">
    <property type="entry name" value="EGF_CA"/>
    <property type="match status" value="1"/>
</dbReference>
<evidence type="ECO:0000256" key="5">
    <source>
        <dbReference type="SAM" id="Coils"/>
    </source>
</evidence>
<name>A0A6P8VN39_GYMAC</name>
<reference evidence="9" key="1">
    <citation type="submission" date="2025-08" db="UniProtKB">
        <authorList>
            <consortium name="RefSeq"/>
        </authorList>
    </citation>
    <scope>IDENTIFICATION</scope>
</reference>
<evidence type="ECO:0000256" key="6">
    <source>
        <dbReference type="SAM" id="SignalP"/>
    </source>
</evidence>
<evidence type="ECO:0000313" key="8">
    <source>
        <dbReference type="Proteomes" id="UP000515161"/>
    </source>
</evidence>
<gene>
    <name evidence="9" type="primary">matn3a</name>
</gene>
<keyword evidence="3 4" id="KW-1015">Disulfide bond</keyword>
<feature type="signal peptide" evidence="6">
    <location>
        <begin position="1"/>
        <end position="22"/>
    </location>
</feature>
<feature type="coiled-coil region" evidence="5">
    <location>
        <begin position="285"/>
        <end position="312"/>
    </location>
</feature>
<comment type="caution">
    <text evidence="4">Lacks conserved residue(s) required for the propagation of feature annotation.</text>
</comment>
<dbReference type="Pfam" id="PF10393">
    <property type="entry name" value="Matrilin_ccoil"/>
    <property type="match status" value="1"/>
</dbReference>
<protein>
    <submittedName>
        <fullName evidence="9">Matrilin-3a isoform X4</fullName>
    </submittedName>
</protein>
<dbReference type="PROSITE" id="PS01186">
    <property type="entry name" value="EGF_2"/>
    <property type="match status" value="1"/>
</dbReference>
<evidence type="ECO:0000256" key="1">
    <source>
        <dbReference type="ARBA" id="ARBA00004613"/>
    </source>
</evidence>
<keyword evidence="5" id="KW-0175">Coiled coil</keyword>
<evidence type="ECO:0000256" key="2">
    <source>
        <dbReference type="ARBA" id="ARBA00022525"/>
    </source>
</evidence>
<dbReference type="SMART" id="SM01279">
    <property type="entry name" value="Matrilin_ccoil"/>
    <property type="match status" value="1"/>
</dbReference>
<dbReference type="GO" id="GO:0005576">
    <property type="term" value="C:extracellular region"/>
    <property type="evidence" value="ECO:0007669"/>
    <property type="project" value="UniProtKB-SubCell"/>
</dbReference>
<dbReference type="InterPro" id="IPR001881">
    <property type="entry name" value="EGF-like_Ca-bd_dom"/>
</dbReference>
<keyword evidence="4" id="KW-0245">EGF-like domain</keyword>
<accession>A0A6P8VN39</accession>
<dbReference type="Gene3D" id="2.10.25.10">
    <property type="entry name" value="Laminin"/>
    <property type="match status" value="1"/>
</dbReference>
<dbReference type="InterPro" id="IPR019466">
    <property type="entry name" value="Matrilin_CC_trimer"/>
</dbReference>
<evidence type="ECO:0000256" key="4">
    <source>
        <dbReference type="PROSITE-ProRule" id="PRU00076"/>
    </source>
</evidence>
<dbReference type="SUPFAM" id="SSF57196">
    <property type="entry name" value="EGF/Laminin"/>
    <property type="match status" value="1"/>
</dbReference>
<dbReference type="SUPFAM" id="SSF58002">
    <property type="entry name" value="Chicken cartilage matrix protein"/>
    <property type="match status" value="1"/>
</dbReference>
<dbReference type="InterPro" id="IPR000742">
    <property type="entry name" value="EGF"/>
</dbReference>
<dbReference type="Proteomes" id="UP000515161">
    <property type="component" value="Unplaced"/>
</dbReference>
<dbReference type="CTD" id="445503"/>
<keyword evidence="8" id="KW-1185">Reference proteome</keyword>
<evidence type="ECO:0000259" key="7">
    <source>
        <dbReference type="PROSITE" id="PS50026"/>
    </source>
</evidence>
<feature type="chain" id="PRO_5027790716" evidence="6">
    <location>
        <begin position="23"/>
        <end position="316"/>
    </location>
</feature>
<keyword evidence="2" id="KW-0964">Secreted</keyword>
<sequence>MMKTLLWSLLCCAALLLPDARATHPLNAGDPRLISAQSYAQTRLNGRPPIRTLNPESHRSAYTYRGGYHYHYQPPRIPPPVVYRPFPMSPPLTYHRPSHPMPPYHHRFTGPVAPHMHHIYKGLSPPVVHHPHHRLKGQFPHTLKGPCLIKTDPTVPPAPVVPLPPTQPPPPPEPTIQSTLPATTVTTMLPVVVTTVPPVETPAPVTLPVSTQSGFITTVSPETGLDPCSIGNDCEHICVNSNASYYCQCRIGYILNTDKKTCSMKQVRAVVVEDPCKCEARLMFAKQTQAALQQLTAKLADVSGRIERLENMVGHI</sequence>
<comment type="subcellular location">
    <subcellularLocation>
        <location evidence="1">Secreted</location>
    </subcellularLocation>
</comment>
<proteinExistence type="predicted"/>
<dbReference type="PROSITE" id="PS00010">
    <property type="entry name" value="ASX_HYDROXYL"/>
    <property type="match status" value="1"/>
</dbReference>
<dbReference type="Gene3D" id="1.20.5.30">
    <property type="match status" value="1"/>
</dbReference>
<feature type="disulfide bond" evidence="4">
    <location>
        <begin position="228"/>
        <end position="238"/>
    </location>
</feature>
<dbReference type="GO" id="GO:0005509">
    <property type="term" value="F:calcium ion binding"/>
    <property type="evidence" value="ECO:0007669"/>
    <property type="project" value="InterPro"/>
</dbReference>
<dbReference type="SMART" id="SM00181">
    <property type="entry name" value="EGF"/>
    <property type="match status" value="1"/>
</dbReference>
<dbReference type="InterPro" id="IPR000152">
    <property type="entry name" value="EGF-type_Asp/Asn_hydroxyl_site"/>
</dbReference>
<organism evidence="8 9">
    <name type="scientific">Gymnodraco acuticeps</name>
    <name type="common">Antarctic dragonfish</name>
    <dbReference type="NCBI Taxonomy" id="8218"/>
    <lineage>
        <taxon>Eukaryota</taxon>
        <taxon>Metazoa</taxon>
        <taxon>Chordata</taxon>
        <taxon>Craniata</taxon>
        <taxon>Vertebrata</taxon>
        <taxon>Euteleostomi</taxon>
        <taxon>Actinopterygii</taxon>
        <taxon>Neopterygii</taxon>
        <taxon>Teleostei</taxon>
        <taxon>Neoteleostei</taxon>
        <taxon>Acanthomorphata</taxon>
        <taxon>Eupercaria</taxon>
        <taxon>Perciformes</taxon>
        <taxon>Notothenioidei</taxon>
        <taxon>Bathydraconidae</taxon>
        <taxon>Gymnodraco</taxon>
    </lineage>
</organism>
<dbReference type="AlphaFoldDB" id="A0A6P8VN39"/>
<dbReference type="PROSITE" id="PS50026">
    <property type="entry name" value="EGF_3"/>
    <property type="match status" value="1"/>
</dbReference>
<keyword evidence="6" id="KW-0732">Signal</keyword>
<dbReference type="RefSeq" id="XP_034088135.1">
    <property type="nucleotide sequence ID" value="XM_034232244.1"/>
</dbReference>
<evidence type="ECO:0000313" key="9">
    <source>
        <dbReference type="RefSeq" id="XP_034088135.1"/>
    </source>
</evidence>
<feature type="domain" description="EGF-like" evidence="7">
    <location>
        <begin position="224"/>
        <end position="263"/>
    </location>
</feature>
<dbReference type="InterPro" id="IPR036337">
    <property type="entry name" value="Matrilin_CC_sf"/>
</dbReference>
<dbReference type="GeneID" id="117556725"/>
<evidence type="ECO:0000256" key="3">
    <source>
        <dbReference type="ARBA" id="ARBA00023157"/>
    </source>
</evidence>